<evidence type="ECO:0000259" key="8">
    <source>
        <dbReference type="Pfam" id="PF13359"/>
    </source>
</evidence>
<name>A0A0P4W1B6_SCYOL</name>
<dbReference type="EMBL" id="GDRN01096097">
    <property type="protein sequence ID" value="JAI59406.1"/>
    <property type="molecule type" value="Transcribed_RNA"/>
</dbReference>
<evidence type="ECO:0000256" key="6">
    <source>
        <dbReference type="ARBA" id="ARBA00022801"/>
    </source>
</evidence>
<evidence type="ECO:0000256" key="1">
    <source>
        <dbReference type="ARBA" id="ARBA00001968"/>
    </source>
</evidence>
<dbReference type="InterPro" id="IPR027806">
    <property type="entry name" value="HARBI1_dom"/>
</dbReference>
<keyword evidence="7" id="KW-0539">Nucleus</keyword>
<protein>
    <recommendedName>
        <fullName evidence="8">DDE Tnp4 domain-containing protein</fullName>
    </recommendedName>
</protein>
<evidence type="ECO:0000256" key="7">
    <source>
        <dbReference type="ARBA" id="ARBA00023242"/>
    </source>
</evidence>
<dbReference type="AlphaFoldDB" id="A0A0P4W1B6"/>
<evidence type="ECO:0000256" key="4">
    <source>
        <dbReference type="ARBA" id="ARBA00022722"/>
    </source>
</evidence>
<reference evidence="9" key="1">
    <citation type="submission" date="2015-09" db="EMBL/GenBank/DDBJ databases">
        <title>Scylla olivacea transcriptome.</title>
        <authorList>
            <person name="Ikhwanuddin M."/>
        </authorList>
    </citation>
    <scope>NUCLEOTIDE SEQUENCE</scope>
</reference>
<dbReference type="GO" id="GO:0046872">
    <property type="term" value="F:metal ion binding"/>
    <property type="evidence" value="ECO:0007669"/>
    <property type="project" value="UniProtKB-KW"/>
</dbReference>
<dbReference type="InterPro" id="IPR045249">
    <property type="entry name" value="HARBI1-like"/>
</dbReference>
<keyword evidence="6" id="KW-0378">Hydrolase</keyword>
<comment type="similarity">
    <text evidence="3">Belongs to the HARBI1 family.</text>
</comment>
<dbReference type="GO" id="GO:0004518">
    <property type="term" value="F:nuclease activity"/>
    <property type="evidence" value="ECO:0007669"/>
    <property type="project" value="UniProtKB-KW"/>
</dbReference>
<sequence length="260" mass="29173">MAETIPTPSKEDWQRIANEYWTQWNFPNCIGTLDGKHVVIEAPANSGSLYFNYKKTFSVVLLALVDANYRFVWVDVGSYGKNSDSGIFKNSNLCKYLEDEQLNVPEDAALPGTDVLAPYVIVGDEAFPLKRNLMRPYPGSQTEHNVEKRIFNYRLSRARRIVECTFGILAQTFRIYLRKLKATPDNANAIITTTCILHNLIHPNAVALPDTVDMPPNTVGLRPVRGRGGNATREAFGVREILKDHFSSPAGSVAWQNDKI</sequence>
<comment type="subcellular location">
    <subcellularLocation>
        <location evidence="2">Nucleus</location>
    </subcellularLocation>
</comment>
<dbReference type="EMBL" id="GDRN01096095">
    <property type="protein sequence ID" value="JAI59407.1"/>
    <property type="molecule type" value="Transcribed_RNA"/>
</dbReference>
<dbReference type="GO" id="GO:0005634">
    <property type="term" value="C:nucleus"/>
    <property type="evidence" value="ECO:0007669"/>
    <property type="project" value="UniProtKB-SubCell"/>
</dbReference>
<dbReference type="PANTHER" id="PTHR22930">
    <property type="match status" value="1"/>
</dbReference>
<proteinExistence type="inferred from homology"/>
<dbReference type="GO" id="GO:0016787">
    <property type="term" value="F:hydrolase activity"/>
    <property type="evidence" value="ECO:0007669"/>
    <property type="project" value="UniProtKB-KW"/>
</dbReference>
<evidence type="ECO:0000256" key="5">
    <source>
        <dbReference type="ARBA" id="ARBA00022723"/>
    </source>
</evidence>
<evidence type="ECO:0000256" key="3">
    <source>
        <dbReference type="ARBA" id="ARBA00006958"/>
    </source>
</evidence>
<dbReference type="PANTHER" id="PTHR22930:SF269">
    <property type="entry name" value="NUCLEASE HARBI1-LIKE PROTEIN"/>
    <property type="match status" value="1"/>
</dbReference>
<organism evidence="9">
    <name type="scientific">Scylla olivacea</name>
    <name type="common">Orange mud crab</name>
    <name type="synonym">Cancer olivacea</name>
    <dbReference type="NCBI Taxonomy" id="85551"/>
    <lineage>
        <taxon>Eukaryota</taxon>
        <taxon>Metazoa</taxon>
        <taxon>Ecdysozoa</taxon>
        <taxon>Arthropoda</taxon>
        <taxon>Crustacea</taxon>
        <taxon>Multicrustacea</taxon>
        <taxon>Malacostraca</taxon>
        <taxon>Eumalacostraca</taxon>
        <taxon>Eucarida</taxon>
        <taxon>Decapoda</taxon>
        <taxon>Pleocyemata</taxon>
        <taxon>Brachyura</taxon>
        <taxon>Eubrachyura</taxon>
        <taxon>Portunoidea</taxon>
        <taxon>Portunidae</taxon>
        <taxon>Portuninae</taxon>
        <taxon>Scylla</taxon>
    </lineage>
</organism>
<evidence type="ECO:0000256" key="2">
    <source>
        <dbReference type="ARBA" id="ARBA00004123"/>
    </source>
</evidence>
<comment type="cofactor">
    <cofactor evidence="1">
        <name>a divalent metal cation</name>
        <dbReference type="ChEBI" id="CHEBI:60240"/>
    </cofactor>
</comment>
<feature type="domain" description="DDE Tnp4" evidence="8">
    <location>
        <begin position="33"/>
        <end position="199"/>
    </location>
</feature>
<keyword evidence="5" id="KW-0479">Metal-binding</keyword>
<accession>A0A0P4W1B6</accession>
<evidence type="ECO:0000313" key="9">
    <source>
        <dbReference type="EMBL" id="JAI59407.1"/>
    </source>
</evidence>
<dbReference type="Pfam" id="PF13359">
    <property type="entry name" value="DDE_Tnp_4"/>
    <property type="match status" value="1"/>
</dbReference>
<keyword evidence="4" id="KW-0540">Nuclease</keyword>